<protein>
    <submittedName>
        <fullName evidence="1">Uncharacterized protein</fullName>
    </submittedName>
</protein>
<evidence type="ECO:0000313" key="2">
    <source>
        <dbReference type="Proteomes" id="UP000625711"/>
    </source>
</evidence>
<gene>
    <name evidence="1" type="ORF">GWI33_001820</name>
</gene>
<organism evidence="1 2">
    <name type="scientific">Rhynchophorus ferrugineus</name>
    <name type="common">Red palm weevil</name>
    <name type="synonym">Curculio ferrugineus</name>
    <dbReference type="NCBI Taxonomy" id="354439"/>
    <lineage>
        <taxon>Eukaryota</taxon>
        <taxon>Metazoa</taxon>
        <taxon>Ecdysozoa</taxon>
        <taxon>Arthropoda</taxon>
        <taxon>Hexapoda</taxon>
        <taxon>Insecta</taxon>
        <taxon>Pterygota</taxon>
        <taxon>Neoptera</taxon>
        <taxon>Endopterygota</taxon>
        <taxon>Coleoptera</taxon>
        <taxon>Polyphaga</taxon>
        <taxon>Cucujiformia</taxon>
        <taxon>Curculionidae</taxon>
        <taxon>Dryophthorinae</taxon>
        <taxon>Rhynchophorus</taxon>
    </lineage>
</organism>
<reference evidence="1" key="1">
    <citation type="submission" date="2020-08" db="EMBL/GenBank/DDBJ databases">
        <title>Genome sequencing and assembly of the red palm weevil Rhynchophorus ferrugineus.</title>
        <authorList>
            <person name="Dias G.B."/>
            <person name="Bergman C.M."/>
            <person name="Manee M."/>
        </authorList>
    </citation>
    <scope>NUCLEOTIDE SEQUENCE</scope>
    <source>
        <strain evidence="1">AA-2017</strain>
        <tissue evidence="1">Whole larva</tissue>
    </source>
</reference>
<evidence type="ECO:0000313" key="1">
    <source>
        <dbReference type="EMBL" id="KAF7263587.1"/>
    </source>
</evidence>
<dbReference type="AlphaFoldDB" id="A0A834HMZ5"/>
<keyword evidence="2" id="KW-1185">Reference proteome</keyword>
<dbReference type="EMBL" id="JAACXV010020648">
    <property type="protein sequence ID" value="KAF7263587.1"/>
    <property type="molecule type" value="Genomic_DNA"/>
</dbReference>
<comment type="caution">
    <text evidence="1">The sequence shown here is derived from an EMBL/GenBank/DDBJ whole genome shotgun (WGS) entry which is preliminary data.</text>
</comment>
<name>A0A834HMZ5_RHYFE</name>
<sequence>MSTDNKMFPLIKIGDRWNQLMATQIFPVRNRKFGAKNIHTLRRKRSTEKKEWGEEGTRRLLGNGPRVKWPMRKVYSELRRIGGQIKAERAITRSTHGRARSGLIDRTHWSGLCGQAHAIAYRREPARFFPRLFSLRFFPSEWTPKTENVSTDPVLCRSFLPFNFVFFS</sequence>
<dbReference type="Proteomes" id="UP000625711">
    <property type="component" value="Unassembled WGS sequence"/>
</dbReference>
<accession>A0A834HMZ5</accession>
<proteinExistence type="predicted"/>